<dbReference type="Pfam" id="PF16275">
    <property type="entry name" value="SF1-HH"/>
    <property type="match status" value="1"/>
</dbReference>
<evidence type="ECO:0000256" key="6">
    <source>
        <dbReference type="ARBA" id="ARBA00022771"/>
    </source>
</evidence>
<dbReference type="EMBL" id="JAULSN010000002">
    <property type="protein sequence ID" value="KAK3378705.1"/>
    <property type="molecule type" value="Genomic_DNA"/>
</dbReference>
<dbReference type="Gene3D" id="3.30.1370.10">
    <property type="entry name" value="K Homology domain, type 1"/>
    <property type="match status" value="1"/>
</dbReference>
<dbReference type="Pfam" id="PF22675">
    <property type="entry name" value="KH-I_KHDC4-BBP"/>
    <property type="match status" value="1"/>
</dbReference>
<keyword evidence="6 11" id="KW-0863">Zinc-finger</keyword>
<evidence type="ECO:0000256" key="13">
    <source>
        <dbReference type="SAM" id="MobiDB-lite"/>
    </source>
</evidence>
<evidence type="ECO:0000256" key="7">
    <source>
        <dbReference type="ARBA" id="ARBA00022833"/>
    </source>
</evidence>
<dbReference type="Pfam" id="PF00098">
    <property type="entry name" value="zf-CCHC"/>
    <property type="match status" value="1"/>
</dbReference>
<feature type="region of interest" description="Disordered" evidence="13">
    <location>
        <begin position="238"/>
        <end position="267"/>
    </location>
</feature>
<organism evidence="15 16">
    <name type="scientific">Lasiosphaeria ovina</name>
    <dbReference type="NCBI Taxonomy" id="92902"/>
    <lineage>
        <taxon>Eukaryota</taxon>
        <taxon>Fungi</taxon>
        <taxon>Dikarya</taxon>
        <taxon>Ascomycota</taxon>
        <taxon>Pezizomycotina</taxon>
        <taxon>Sordariomycetes</taxon>
        <taxon>Sordariomycetidae</taxon>
        <taxon>Sordariales</taxon>
        <taxon>Lasiosphaeriaceae</taxon>
        <taxon>Lasiosphaeria</taxon>
    </lineage>
</organism>
<evidence type="ECO:0000256" key="11">
    <source>
        <dbReference type="PROSITE-ProRule" id="PRU00047"/>
    </source>
</evidence>
<gene>
    <name evidence="15" type="ORF">B0T24DRAFT_609713</name>
</gene>
<evidence type="ECO:0000256" key="5">
    <source>
        <dbReference type="ARBA" id="ARBA00022723"/>
    </source>
</evidence>
<dbReference type="Proteomes" id="UP001287356">
    <property type="component" value="Unassembled WGS sequence"/>
</dbReference>
<evidence type="ECO:0000256" key="1">
    <source>
        <dbReference type="ARBA" id="ARBA00004123"/>
    </source>
</evidence>
<keyword evidence="4 12" id="KW-0507">mRNA processing</keyword>
<sequence length="283" mass="30979">MPCTSPSPAPQYDSSGRRTNTRYHRCRERLEVERHSLTQQASRTIPNYRPPAGYSGQKMCQAIKAKVYIPAKDFPEVNVIGQILGPRGRSLVAMNTESGANIVLRGRGSVKEGSSKRLLRASSSNPDTHHHDRNRLLAAEDDEPLHCLITADAQDKVDKARALIQAVIDTAITTPEHANERKRGQLRDLAVVNGTFRDDEGRRNDASGLASRWETPPGLLGVVCYACSGSGHIARDCPDRRAGGVPRSTATTTTPPWRKTGRGRGTAESDALNDMYAQFLAEI</sequence>
<dbReference type="PROSITE" id="PS50158">
    <property type="entry name" value="ZF_CCHC"/>
    <property type="match status" value="1"/>
</dbReference>
<dbReference type="GO" id="GO:0048024">
    <property type="term" value="P:regulation of mRNA splicing, via spliceosome"/>
    <property type="evidence" value="ECO:0007669"/>
    <property type="project" value="TreeGrafter"/>
</dbReference>
<evidence type="ECO:0000256" key="3">
    <source>
        <dbReference type="ARBA" id="ARBA00017984"/>
    </source>
</evidence>
<reference evidence="15" key="1">
    <citation type="journal article" date="2023" name="Mol. Phylogenet. Evol.">
        <title>Genome-scale phylogeny and comparative genomics of the fungal order Sordariales.</title>
        <authorList>
            <person name="Hensen N."/>
            <person name="Bonometti L."/>
            <person name="Westerberg I."/>
            <person name="Brannstrom I.O."/>
            <person name="Guillou S."/>
            <person name="Cros-Aarteil S."/>
            <person name="Calhoun S."/>
            <person name="Haridas S."/>
            <person name="Kuo A."/>
            <person name="Mondo S."/>
            <person name="Pangilinan J."/>
            <person name="Riley R."/>
            <person name="LaButti K."/>
            <person name="Andreopoulos B."/>
            <person name="Lipzen A."/>
            <person name="Chen C."/>
            <person name="Yan M."/>
            <person name="Daum C."/>
            <person name="Ng V."/>
            <person name="Clum A."/>
            <person name="Steindorff A."/>
            <person name="Ohm R.A."/>
            <person name="Martin F."/>
            <person name="Silar P."/>
            <person name="Natvig D.O."/>
            <person name="Lalanne C."/>
            <person name="Gautier V."/>
            <person name="Ament-Velasquez S.L."/>
            <person name="Kruys A."/>
            <person name="Hutchinson M.I."/>
            <person name="Powell A.J."/>
            <person name="Barry K."/>
            <person name="Miller A.N."/>
            <person name="Grigoriev I.V."/>
            <person name="Debuchy R."/>
            <person name="Gladieux P."/>
            <person name="Hiltunen Thoren M."/>
            <person name="Johannesson H."/>
        </authorList>
    </citation>
    <scope>NUCLEOTIDE SEQUENCE</scope>
    <source>
        <strain evidence="15">CBS 958.72</strain>
    </source>
</reference>
<dbReference type="SMART" id="SM00322">
    <property type="entry name" value="KH"/>
    <property type="match status" value="1"/>
</dbReference>
<evidence type="ECO:0000256" key="9">
    <source>
        <dbReference type="ARBA" id="ARBA00023187"/>
    </source>
</evidence>
<keyword evidence="12" id="KW-0747">Spliceosome</keyword>
<accession>A0AAE0NCT9</accession>
<comment type="function">
    <text evidence="12">Necessary for the splicing of pre-mRNA. Has a role in the recognition of the branch site (5'-UACUAAC-3'), the pyrimidine tract and the 3'-splice site at the 3'-end of introns.</text>
</comment>
<evidence type="ECO:0000313" key="16">
    <source>
        <dbReference type="Proteomes" id="UP001287356"/>
    </source>
</evidence>
<dbReference type="InterPro" id="IPR032570">
    <property type="entry name" value="SF1-HH"/>
</dbReference>
<dbReference type="GO" id="GO:0000398">
    <property type="term" value="P:mRNA splicing, via spliceosome"/>
    <property type="evidence" value="ECO:0007669"/>
    <property type="project" value="UniProtKB-UniRule"/>
</dbReference>
<evidence type="ECO:0000256" key="4">
    <source>
        <dbReference type="ARBA" id="ARBA00022664"/>
    </source>
</evidence>
<feature type="domain" description="CCHC-type" evidence="14">
    <location>
        <begin position="224"/>
        <end position="239"/>
    </location>
</feature>
<evidence type="ECO:0000256" key="12">
    <source>
        <dbReference type="RuleBase" id="RU367126"/>
    </source>
</evidence>
<dbReference type="SUPFAM" id="SSF54791">
    <property type="entry name" value="Eukaryotic type KH-domain (KH-domain type I)"/>
    <property type="match status" value="1"/>
</dbReference>
<keyword evidence="7 12" id="KW-0862">Zinc</keyword>
<evidence type="ECO:0000259" key="14">
    <source>
        <dbReference type="PROSITE" id="PS50158"/>
    </source>
</evidence>
<keyword evidence="8" id="KW-0694">RNA-binding</keyword>
<dbReference type="GO" id="GO:0008270">
    <property type="term" value="F:zinc ion binding"/>
    <property type="evidence" value="ECO:0007669"/>
    <property type="project" value="UniProtKB-UniRule"/>
</dbReference>
<evidence type="ECO:0000256" key="10">
    <source>
        <dbReference type="ARBA" id="ARBA00023242"/>
    </source>
</evidence>
<dbReference type="InterPro" id="IPR045071">
    <property type="entry name" value="BBP-like"/>
</dbReference>
<dbReference type="Gene3D" id="4.10.60.10">
    <property type="entry name" value="Zinc finger, CCHC-type"/>
    <property type="match status" value="1"/>
</dbReference>
<dbReference type="InterPro" id="IPR047086">
    <property type="entry name" value="SF1-HH_sf"/>
</dbReference>
<comment type="similarity">
    <text evidence="2 12">Belongs to the BBP/SF1 family.</text>
</comment>
<dbReference type="InterPro" id="IPR036612">
    <property type="entry name" value="KH_dom_type_1_sf"/>
</dbReference>
<protein>
    <recommendedName>
        <fullName evidence="3 12">Branchpoint-bridging protein</fullName>
    </recommendedName>
</protein>
<dbReference type="PANTHER" id="PTHR11208">
    <property type="entry name" value="RNA-BINDING PROTEIN RELATED"/>
    <property type="match status" value="1"/>
</dbReference>
<reference evidence="15" key="2">
    <citation type="submission" date="2023-06" db="EMBL/GenBank/DDBJ databases">
        <authorList>
            <consortium name="Lawrence Berkeley National Laboratory"/>
            <person name="Haridas S."/>
            <person name="Hensen N."/>
            <person name="Bonometti L."/>
            <person name="Westerberg I."/>
            <person name="Brannstrom I.O."/>
            <person name="Guillou S."/>
            <person name="Cros-Aarteil S."/>
            <person name="Calhoun S."/>
            <person name="Kuo A."/>
            <person name="Mondo S."/>
            <person name="Pangilinan J."/>
            <person name="Riley R."/>
            <person name="Labutti K."/>
            <person name="Andreopoulos B."/>
            <person name="Lipzen A."/>
            <person name="Chen C."/>
            <person name="Yanf M."/>
            <person name="Daum C."/>
            <person name="Ng V."/>
            <person name="Clum A."/>
            <person name="Steindorff A."/>
            <person name="Ohm R."/>
            <person name="Martin F."/>
            <person name="Silar P."/>
            <person name="Natvig D."/>
            <person name="Lalanne C."/>
            <person name="Gautier V."/>
            <person name="Ament-Velasquez S.L."/>
            <person name="Kruys A."/>
            <person name="Hutchinson M.I."/>
            <person name="Powell A.J."/>
            <person name="Barry K."/>
            <person name="Miller A.N."/>
            <person name="Grigoriev I.V."/>
            <person name="Debuchy R."/>
            <person name="Gladieux P."/>
            <person name="Thoren M.H."/>
            <person name="Johannesson H."/>
        </authorList>
    </citation>
    <scope>NUCLEOTIDE SEQUENCE</scope>
    <source>
        <strain evidence="15">CBS 958.72</strain>
    </source>
</reference>
<feature type="compositionally biased region" description="Low complexity" evidence="13">
    <location>
        <begin position="243"/>
        <end position="258"/>
    </location>
</feature>
<dbReference type="SUPFAM" id="SSF57756">
    <property type="entry name" value="Retrovirus zinc finger-like domains"/>
    <property type="match status" value="1"/>
</dbReference>
<evidence type="ECO:0000313" key="15">
    <source>
        <dbReference type="EMBL" id="KAK3378705.1"/>
    </source>
</evidence>
<dbReference type="InterPro" id="IPR055256">
    <property type="entry name" value="KH_1_KHDC4/BBP-like"/>
</dbReference>
<dbReference type="PANTHER" id="PTHR11208:SF45">
    <property type="entry name" value="SPLICING FACTOR 1"/>
    <property type="match status" value="1"/>
</dbReference>
<keyword evidence="16" id="KW-1185">Reference proteome</keyword>
<keyword evidence="10 12" id="KW-0539">Nucleus</keyword>
<comment type="caution">
    <text evidence="15">The sequence shown here is derived from an EMBL/GenBank/DDBJ whole genome shotgun (WGS) entry which is preliminary data.</text>
</comment>
<keyword evidence="5 12" id="KW-0479">Metal-binding</keyword>
<dbReference type="InterPro" id="IPR001878">
    <property type="entry name" value="Znf_CCHC"/>
</dbReference>
<evidence type="ECO:0000256" key="8">
    <source>
        <dbReference type="ARBA" id="ARBA00022884"/>
    </source>
</evidence>
<dbReference type="AlphaFoldDB" id="A0AAE0NCT9"/>
<name>A0AAE0NCT9_9PEZI</name>
<dbReference type="Gene3D" id="6.10.140.1790">
    <property type="match status" value="1"/>
</dbReference>
<dbReference type="SMART" id="SM00343">
    <property type="entry name" value="ZnF_C2HC"/>
    <property type="match status" value="1"/>
</dbReference>
<dbReference type="InterPro" id="IPR036875">
    <property type="entry name" value="Znf_CCHC_sf"/>
</dbReference>
<comment type="subcellular location">
    <subcellularLocation>
        <location evidence="1 12">Nucleus</location>
    </subcellularLocation>
</comment>
<proteinExistence type="inferred from homology"/>
<keyword evidence="9 12" id="KW-0508">mRNA splicing</keyword>
<evidence type="ECO:0000256" key="2">
    <source>
        <dbReference type="ARBA" id="ARBA00010382"/>
    </source>
</evidence>
<dbReference type="GO" id="GO:0003729">
    <property type="term" value="F:mRNA binding"/>
    <property type="evidence" value="ECO:0007669"/>
    <property type="project" value="TreeGrafter"/>
</dbReference>
<dbReference type="GO" id="GO:0005681">
    <property type="term" value="C:spliceosomal complex"/>
    <property type="evidence" value="ECO:0007669"/>
    <property type="project" value="UniProtKB-KW"/>
</dbReference>
<feature type="region of interest" description="Disordered" evidence="13">
    <location>
        <begin position="1"/>
        <end position="21"/>
    </location>
</feature>
<dbReference type="GO" id="GO:0045131">
    <property type="term" value="F:pre-mRNA branch point binding"/>
    <property type="evidence" value="ECO:0007669"/>
    <property type="project" value="UniProtKB-UniRule"/>
</dbReference>
<dbReference type="InterPro" id="IPR004087">
    <property type="entry name" value="KH_dom"/>
</dbReference>